<dbReference type="EMBL" id="LLXS01000014">
    <property type="protein sequence ID" value="KRG43186.1"/>
    <property type="molecule type" value="Genomic_DNA"/>
</dbReference>
<reference evidence="1 2" key="1">
    <citation type="submission" date="2015-10" db="EMBL/GenBank/DDBJ databases">
        <title>Genome sequencing and analysis of members of genus Stenotrophomonas.</title>
        <authorList>
            <person name="Patil P.P."/>
            <person name="Midha S."/>
            <person name="Patil P.B."/>
        </authorList>
    </citation>
    <scope>NUCLEOTIDE SEQUENCE [LARGE SCALE GENOMIC DNA]</scope>
    <source>
        <strain evidence="1 2">JCM 9942</strain>
    </source>
</reference>
<dbReference type="OrthoDB" id="8448751at2"/>
<evidence type="ECO:0000313" key="2">
    <source>
        <dbReference type="Proteomes" id="UP000050836"/>
    </source>
</evidence>
<protein>
    <submittedName>
        <fullName evidence="1">Uncharacterized protein</fullName>
    </submittedName>
</protein>
<dbReference type="Proteomes" id="UP000050836">
    <property type="component" value="Unassembled WGS sequence"/>
</dbReference>
<dbReference type="RefSeq" id="WP_145974282.1">
    <property type="nucleotide sequence ID" value="NZ_BAZI01000441.1"/>
</dbReference>
<dbReference type="AlphaFoldDB" id="A0A0R0ALW1"/>
<accession>A0A0R0ALW1</accession>
<keyword evidence="2" id="KW-1185">Reference proteome</keyword>
<gene>
    <name evidence="1" type="ORF">ARC78_07415</name>
</gene>
<comment type="caution">
    <text evidence="1">The sequence shown here is derived from an EMBL/GenBank/DDBJ whole genome shotgun (WGS) entry which is preliminary data.</text>
</comment>
<evidence type="ECO:0000313" key="1">
    <source>
        <dbReference type="EMBL" id="KRG43186.1"/>
    </source>
</evidence>
<proteinExistence type="predicted"/>
<organism evidence="1 2">
    <name type="scientific">Stenotrophomonas pictorum JCM 9942</name>
    <dbReference type="NCBI Taxonomy" id="1236960"/>
    <lineage>
        <taxon>Bacteria</taxon>
        <taxon>Pseudomonadati</taxon>
        <taxon>Pseudomonadota</taxon>
        <taxon>Gammaproteobacteria</taxon>
        <taxon>Lysobacterales</taxon>
        <taxon>Lysobacteraceae</taxon>
        <taxon>Stenotrophomonas</taxon>
    </lineage>
</organism>
<sequence>MSYSNLYERCQGLGGEKISRTVLVPLICEAASKPRPKVMLSSLNPEIIRGYFVTAHSEHPFAKFARAPGGSVIVVAREMNYCWKRFVEVKEMMHLFDENSQLVGTAAELESLINEFTAPQPVRSSALQSETSALWMALGVLCPEVKRQEFERVRAQGKISDDEIAERLKIPKRYVSHLFDVRYKRNLEMVLAA</sequence>
<name>A0A0R0ALW1_9GAMM</name>